<dbReference type="Proteomes" id="UP000270856">
    <property type="component" value="Unassembled WGS sequence"/>
</dbReference>
<organism evidence="1 2">
    <name type="scientific">Aureibaculum marinum</name>
    <dbReference type="NCBI Taxonomy" id="2487930"/>
    <lineage>
        <taxon>Bacteria</taxon>
        <taxon>Pseudomonadati</taxon>
        <taxon>Bacteroidota</taxon>
        <taxon>Flavobacteriia</taxon>
        <taxon>Flavobacteriales</taxon>
        <taxon>Flavobacteriaceae</taxon>
        <taxon>Aureibaculum</taxon>
    </lineage>
</organism>
<protein>
    <recommendedName>
        <fullName evidence="3">Glycosyltransferase family 2 protein</fullName>
    </recommendedName>
</protein>
<accession>A0A3N4NG24</accession>
<evidence type="ECO:0000313" key="2">
    <source>
        <dbReference type="Proteomes" id="UP000270856"/>
    </source>
</evidence>
<reference evidence="1 2" key="1">
    <citation type="submission" date="2018-11" db="EMBL/GenBank/DDBJ databases">
        <title>Aureibaculum marinum gen. nov., sp. nov., a member of the family Flavobacteriaceae isolated from the Bohai Sea.</title>
        <authorList>
            <person name="Ji X."/>
        </authorList>
    </citation>
    <scope>NUCLEOTIDE SEQUENCE [LARGE SCALE GENOMIC DNA]</scope>
    <source>
        <strain evidence="1 2">BH-SD17</strain>
    </source>
</reference>
<comment type="caution">
    <text evidence="1">The sequence shown here is derived from an EMBL/GenBank/DDBJ whole genome shotgun (WGS) entry which is preliminary data.</text>
</comment>
<sequence>MISLIVCSYDGYSDCWDPYFKMLVKYFPEAKDFDIILSTNTKDYQFEGLNIRVLKHGNDAPWGKRQKESLKLAKYDIVFPLSEDYFLRSRVNFKMFKHFVDLMKNNEEIDHLRMLRYNVRWKDKPSKFDYLNEINATCKHRFLLIPGLWKKEILNKYLKNYENVFMSEKINGYRSWIRKDGFYVISDEYVSNYGQLYDTWNSGYVFKGKWVPWGIEFLDKENLQIDYSKRGILDDSKMEQTRWASKKAIMKTPITSSKSFLNVIGLFIKSLFVKI</sequence>
<proteinExistence type="predicted"/>
<evidence type="ECO:0000313" key="1">
    <source>
        <dbReference type="EMBL" id="RPD94365.1"/>
    </source>
</evidence>
<dbReference type="RefSeq" id="WP_123898674.1">
    <property type="nucleotide sequence ID" value="NZ_RPFJ01000018.1"/>
</dbReference>
<keyword evidence="2" id="KW-1185">Reference proteome</keyword>
<name>A0A3N4NG24_9FLAO</name>
<gene>
    <name evidence="1" type="ORF">EGM88_12360</name>
</gene>
<dbReference type="EMBL" id="RPFJ01000018">
    <property type="protein sequence ID" value="RPD94365.1"/>
    <property type="molecule type" value="Genomic_DNA"/>
</dbReference>
<evidence type="ECO:0008006" key="3">
    <source>
        <dbReference type="Google" id="ProtNLM"/>
    </source>
</evidence>
<dbReference type="AlphaFoldDB" id="A0A3N4NG24"/>
<dbReference type="OrthoDB" id="8807075at2"/>